<dbReference type="PANTHER" id="PTHR46147">
    <property type="entry name" value="HISTONE-LYSINE N-METHYLTRANSFERASE ASH1"/>
    <property type="match status" value="1"/>
</dbReference>
<accession>A0A9Q1ICW5</accession>
<feature type="region of interest" description="Disordered" evidence="3">
    <location>
        <begin position="1"/>
        <end position="25"/>
    </location>
</feature>
<dbReference type="AlphaFoldDB" id="A0A9Q1ICW5"/>
<organism evidence="4 5">
    <name type="scientific">Synaphobranchus kaupii</name>
    <name type="common">Kaup's arrowtooth eel</name>
    <dbReference type="NCBI Taxonomy" id="118154"/>
    <lineage>
        <taxon>Eukaryota</taxon>
        <taxon>Metazoa</taxon>
        <taxon>Chordata</taxon>
        <taxon>Craniata</taxon>
        <taxon>Vertebrata</taxon>
        <taxon>Euteleostomi</taxon>
        <taxon>Actinopterygii</taxon>
        <taxon>Neopterygii</taxon>
        <taxon>Teleostei</taxon>
        <taxon>Anguilliformes</taxon>
        <taxon>Synaphobranchidae</taxon>
        <taxon>Synaphobranchus</taxon>
    </lineage>
</organism>
<evidence type="ECO:0000313" key="5">
    <source>
        <dbReference type="Proteomes" id="UP001152622"/>
    </source>
</evidence>
<feature type="compositionally biased region" description="Low complexity" evidence="3">
    <location>
        <begin position="401"/>
        <end position="412"/>
    </location>
</feature>
<reference evidence="4" key="1">
    <citation type="journal article" date="2023" name="Science">
        <title>Genome structures resolve the early diversification of teleost fishes.</title>
        <authorList>
            <person name="Parey E."/>
            <person name="Louis A."/>
            <person name="Montfort J."/>
            <person name="Bouchez O."/>
            <person name="Roques C."/>
            <person name="Iampietro C."/>
            <person name="Lluch J."/>
            <person name="Castinel A."/>
            <person name="Donnadieu C."/>
            <person name="Desvignes T."/>
            <person name="Floi Bucao C."/>
            <person name="Jouanno E."/>
            <person name="Wen M."/>
            <person name="Mejri S."/>
            <person name="Dirks R."/>
            <person name="Jansen H."/>
            <person name="Henkel C."/>
            <person name="Chen W.J."/>
            <person name="Zahm M."/>
            <person name="Cabau C."/>
            <person name="Klopp C."/>
            <person name="Thompson A.W."/>
            <person name="Robinson-Rechavi M."/>
            <person name="Braasch I."/>
            <person name="Lecointre G."/>
            <person name="Bobe J."/>
            <person name="Postlethwait J.H."/>
            <person name="Berthelot C."/>
            <person name="Roest Crollius H."/>
            <person name="Guiguen Y."/>
        </authorList>
    </citation>
    <scope>NUCLEOTIDE SEQUENCE</scope>
    <source>
        <strain evidence="4">WJC10195</strain>
    </source>
</reference>
<feature type="compositionally biased region" description="Basic and acidic residues" evidence="3">
    <location>
        <begin position="111"/>
        <end position="134"/>
    </location>
</feature>
<feature type="compositionally biased region" description="Low complexity" evidence="3">
    <location>
        <begin position="234"/>
        <end position="251"/>
    </location>
</feature>
<proteinExistence type="predicted"/>
<protein>
    <submittedName>
        <fullName evidence="4">Uncharacterized protein</fullName>
    </submittedName>
</protein>
<evidence type="ECO:0000256" key="2">
    <source>
        <dbReference type="ARBA" id="ARBA00023242"/>
    </source>
</evidence>
<evidence type="ECO:0000256" key="1">
    <source>
        <dbReference type="ARBA" id="ARBA00004123"/>
    </source>
</evidence>
<feature type="compositionally biased region" description="Pro residues" evidence="3">
    <location>
        <begin position="311"/>
        <end position="332"/>
    </location>
</feature>
<dbReference type="GO" id="GO:0005654">
    <property type="term" value="C:nucleoplasm"/>
    <property type="evidence" value="ECO:0007669"/>
    <property type="project" value="TreeGrafter"/>
</dbReference>
<feature type="compositionally biased region" description="Basic and acidic residues" evidence="3">
    <location>
        <begin position="280"/>
        <end position="290"/>
    </location>
</feature>
<comment type="caution">
    <text evidence="4">The sequence shown here is derived from an EMBL/GenBank/DDBJ whole genome shotgun (WGS) entry which is preliminary data.</text>
</comment>
<feature type="compositionally biased region" description="Basic and acidic residues" evidence="3">
    <location>
        <begin position="224"/>
        <end position="233"/>
    </location>
</feature>
<evidence type="ECO:0000313" key="4">
    <source>
        <dbReference type="EMBL" id="KAJ8334996.1"/>
    </source>
</evidence>
<keyword evidence="2" id="KW-0539">Nucleus</keyword>
<feature type="compositionally biased region" description="Pro residues" evidence="3">
    <location>
        <begin position="252"/>
        <end position="264"/>
    </location>
</feature>
<feature type="region of interest" description="Disordered" evidence="3">
    <location>
        <begin position="196"/>
        <end position="372"/>
    </location>
</feature>
<evidence type="ECO:0000256" key="3">
    <source>
        <dbReference type="SAM" id="MobiDB-lite"/>
    </source>
</evidence>
<feature type="compositionally biased region" description="Polar residues" evidence="3">
    <location>
        <begin position="149"/>
        <end position="162"/>
    </location>
</feature>
<comment type="subcellular location">
    <subcellularLocation>
        <location evidence="1">Nucleus</location>
    </subcellularLocation>
</comment>
<dbReference type="GO" id="GO:0006355">
    <property type="term" value="P:regulation of DNA-templated transcription"/>
    <property type="evidence" value="ECO:0007669"/>
    <property type="project" value="TreeGrafter"/>
</dbReference>
<dbReference type="Proteomes" id="UP001152622">
    <property type="component" value="Chromosome 21"/>
</dbReference>
<gene>
    <name evidence="4" type="ORF">SKAU_G00406350</name>
</gene>
<feature type="compositionally biased region" description="Pro residues" evidence="3">
    <location>
        <begin position="99"/>
        <end position="108"/>
    </location>
</feature>
<name>A0A9Q1ICW5_SYNKA</name>
<dbReference type="EMBL" id="JAINUF010000021">
    <property type="protein sequence ID" value="KAJ8334996.1"/>
    <property type="molecule type" value="Genomic_DNA"/>
</dbReference>
<feature type="region of interest" description="Disordered" evidence="3">
    <location>
        <begin position="401"/>
        <end position="421"/>
    </location>
</feature>
<sequence length="421" mass="43731">MRAARGSFRQAPLRLGEGRRGAPRGTRRAEVIVLNYLQTTWSGESTCPECPHFTAQRHLALIAKRGVVHLPLEPPPGGSTTLSPPKPQMDQRTQGGSATPPPLPPTAPPSGEREKEGGGGKKEEEKREKEREGSPPEASSGGGGVAGGDQQQFSIKETNFSEGNVKLKIGLQAKRMKKPPKILENYVCRPAIRTSVRQGRGGGRGCRGGGNVGVVAGAGGTHGPLHDGDRDKTAALSPAPNPPSSLSSPVTAPTPSPPPAPPTPFTGNPPGKRGPPKLARKTEAKSDPSAERPVNLHRPGTDDRLTLPQKKSPPPPTNSPPSSTPAPSPPDPSTQEPKEGGGPDGASKTSQSMNREGQRERDRGELNGGSPTVTEKLAQLIAICPPCKSAKGKVRKISSSATAAANVNSTATRHGPQPATA</sequence>
<dbReference type="OrthoDB" id="8940125at2759"/>
<dbReference type="PANTHER" id="PTHR46147:SF1">
    <property type="entry name" value="HISTONE-LYSINE N-METHYLTRANSFERASE ASH1L"/>
    <property type="match status" value="1"/>
</dbReference>
<feature type="compositionally biased region" description="Basic and acidic residues" evidence="3">
    <location>
        <begin position="356"/>
        <end position="365"/>
    </location>
</feature>
<keyword evidence="5" id="KW-1185">Reference proteome</keyword>
<feature type="compositionally biased region" description="Gly residues" evidence="3">
    <location>
        <begin position="199"/>
        <end position="222"/>
    </location>
</feature>
<dbReference type="GO" id="GO:0042800">
    <property type="term" value="F:histone H3K4 methyltransferase activity"/>
    <property type="evidence" value="ECO:0007669"/>
    <property type="project" value="TreeGrafter"/>
</dbReference>
<feature type="region of interest" description="Disordered" evidence="3">
    <location>
        <begin position="70"/>
        <end position="164"/>
    </location>
</feature>